<dbReference type="SUPFAM" id="SSF52540">
    <property type="entry name" value="P-loop containing nucleoside triphosphate hydrolases"/>
    <property type="match status" value="1"/>
</dbReference>
<evidence type="ECO:0000256" key="3">
    <source>
        <dbReference type="ARBA" id="ARBA00022840"/>
    </source>
</evidence>
<evidence type="ECO:0000259" key="4">
    <source>
        <dbReference type="PROSITE" id="PS50893"/>
    </source>
</evidence>
<dbReference type="SMART" id="SM00382">
    <property type="entry name" value="AAA"/>
    <property type="match status" value="1"/>
</dbReference>
<dbReference type="GO" id="GO:0016887">
    <property type="term" value="F:ATP hydrolysis activity"/>
    <property type="evidence" value="ECO:0007669"/>
    <property type="project" value="InterPro"/>
</dbReference>
<dbReference type="PaxDb" id="289377-HL41_04995"/>
<keyword evidence="3" id="KW-0067">ATP-binding</keyword>
<feature type="domain" description="ABC transporter" evidence="4">
    <location>
        <begin position="2"/>
        <end position="238"/>
    </location>
</feature>
<dbReference type="AlphaFoldDB" id="A0A075WTH4"/>
<dbReference type="OrthoDB" id="9772862at2"/>
<dbReference type="PANTHER" id="PTHR43023:SF6">
    <property type="entry name" value="INTERMEMBRANE PHOSPHOLIPID TRANSPORT SYSTEM ATP-BINDING PROTEIN MLAF"/>
    <property type="match status" value="1"/>
</dbReference>
<dbReference type="Gene3D" id="3.40.50.300">
    <property type="entry name" value="P-loop containing nucleotide triphosphate hydrolases"/>
    <property type="match status" value="1"/>
</dbReference>
<dbReference type="PANTHER" id="PTHR43023">
    <property type="entry name" value="PROTEIN TRIGALACTOSYLDIACYLGLYCEROL 3, CHLOROPLASTIC"/>
    <property type="match status" value="1"/>
</dbReference>
<dbReference type="PROSITE" id="PS00211">
    <property type="entry name" value="ABC_TRANSPORTER_1"/>
    <property type="match status" value="1"/>
</dbReference>
<protein>
    <submittedName>
        <fullName evidence="5">ABC transporter</fullName>
    </submittedName>
</protein>
<dbReference type="eggNOG" id="COG1127">
    <property type="taxonomic scope" value="Bacteria"/>
</dbReference>
<organism evidence="5 6">
    <name type="scientific">Thermodesulfobacterium commune DSM 2178</name>
    <dbReference type="NCBI Taxonomy" id="289377"/>
    <lineage>
        <taxon>Bacteria</taxon>
        <taxon>Pseudomonadati</taxon>
        <taxon>Thermodesulfobacteriota</taxon>
        <taxon>Thermodesulfobacteria</taxon>
        <taxon>Thermodesulfobacteriales</taxon>
        <taxon>Thermodesulfobacteriaceae</taxon>
        <taxon>Thermodesulfobacterium</taxon>
    </lineage>
</organism>
<dbReference type="Pfam" id="PF00005">
    <property type="entry name" value="ABC_tran"/>
    <property type="match status" value="1"/>
</dbReference>
<keyword evidence="6" id="KW-1185">Reference proteome</keyword>
<proteinExistence type="predicted"/>
<dbReference type="KEGG" id="tcm:HL41_04995"/>
<dbReference type="InterPro" id="IPR003439">
    <property type="entry name" value="ABC_transporter-like_ATP-bd"/>
</dbReference>
<dbReference type="Proteomes" id="UP000028481">
    <property type="component" value="Chromosome"/>
</dbReference>
<evidence type="ECO:0000313" key="6">
    <source>
        <dbReference type="Proteomes" id="UP000028481"/>
    </source>
</evidence>
<dbReference type="RefSeq" id="WP_038060661.1">
    <property type="nucleotide sequence ID" value="NZ_CP008796.1"/>
</dbReference>
<keyword evidence="2" id="KW-0547">Nucleotide-binding</keyword>
<evidence type="ECO:0000313" key="5">
    <source>
        <dbReference type="EMBL" id="AIH04166.1"/>
    </source>
</evidence>
<gene>
    <name evidence="5" type="ORF">HL41_04995</name>
</gene>
<evidence type="ECO:0000256" key="2">
    <source>
        <dbReference type="ARBA" id="ARBA00022741"/>
    </source>
</evidence>
<name>A0A075WTH4_9BACT</name>
<dbReference type="HOGENOM" id="CLU_000604_1_22_0"/>
<reference evidence="5 6" key="1">
    <citation type="journal article" date="2015" name="Genome Announc.">
        <title>Genome Sequence of a Sulfate-Reducing Thermophilic Bacterium, Thermodesulfobacterium commune DSM 2178T (Phylum Thermodesulfobacteria).</title>
        <authorList>
            <person name="Bhatnagar S."/>
            <person name="Badger J.H."/>
            <person name="Madupu R."/>
            <person name="Khouri H.M."/>
            <person name="O'Connor E.M."/>
            <person name="Robb F.T."/>
            <person name="Ward N.L."/>
            <person name="Eisen J.A."/>
        </authorList>
    </citation>
    <scope>NUCLEOTIDE SEQUENCE [LARGE SCALE GENOMIC DNA]</scope>
    <source>
        <strain evidence="5 6">DSM 2178</strain>
    </source>
</reference>
<dbReference type="STRING" id="289377.HL41_04995"/>
<dbReference type="InterPro" id="IPR003593">
    <property type="entry name" value="AAA+_ATPase"/>
</dbReference>
<accession>A0A075WTH4</accession>
<dbReference type="GO" id="GO:0005524">
    <property type="term" value="F:ATP binding"/>
    <property type="evidence" value="ECO:0007669"/>
    <property type="project" value="UniProtKB-KW"/>
</dbReference>
<sequence>MIVIKGLRKSFNGFEVLKGVDLTIPENCITFIMGQSGTGKSVLLKHIVGLIKPDAGEIWFENQDITKLSEKELQKVRRNIGFLFQEGALFDSMTVGENVAFPLKEHFKLSAKEINSQVEELLDAVGLLASKDKFPSELSGGMKKRAALARTLALKPKVILFDEPTTGLDPILQVSILQLIKDIKEKYQLTCAIISHDVALALKFADYIAFLHQGIILKFGTPDEIKQAEEEFIQNFLRSALL</sequence>
<dbReference type="EMBL" id="CP008796">
    <property type="protein sequence ID" value="AIH04166.1"/>
    <property type="molecule type" value="Genomic_DNA"/>
</dbReference>
<dbReference type="InterPro" id="IPR027417">
    <property type="entry name" value="P-loop_NTPase"/>
</dbReference>
<dbReference type="CDD" id="cd03261">
    <property type="entry name" value="ABC_Org_Solvent_Resistant"/>
    <property type="match status" value="1"/>
</dbReference>
<keyword evidence="1" id="KW-0813">Transport</keyword>
<dbReference type="PROSITE" id="PS50893">
    <property type="entry name" value="ABC_TRANSPORTER_2"/>
    <property type="match status" value="1"/>
</dbReference>
<evidence type="ECO:0000256" key="1">
    <source>
        <dbReference type="ARBA" id="ARBA00022448"/>
    </source>
</evidence>
<dbReference type="InterPro" id="IPR017871">
    <property type="entry name" value="ABC_transporter-like_CS"/>
</dbReference>